<organism evidence="1 2">
    <name type="scientific">Marasmius tenuissimus</name>
    <dbReference type="NCBI Taxonomy" id="585030"/>
    <lineage>
        <taxon>Eukaryota</taxon>
        <taxon>Fungi</taxon>
        <taxon>Dikarya</taxon>
        <taxon>Basidiomycota</taxon>
        <taxon>Agaricomycotina</taxon>
        <taxon>Agaricomycetes</taxon>
        <taxon>Agaricomycetidae</taxon>
        <taxon>Agaricales</taxon>
        <taxon>Marasmiineae</taxon>
        <taxon>Marasmiaceae</taxon>
        <taxon>Marasmius</taxon>
    </lineage>
</organism>
<dbReference type="Proteomes" id="UP001437256">
    <property type="component" value="Unassembled WGS sequence"/>
</dbReference>
<keyword evidence="2" id="KW-1185">Reference proteome</keyword>
<name>A0ABR3A653_9AGAR</name>
<dbReference type="EMBL" id="JBBXMP010000021">
    <property type="protein sequence ID" value="KAL0068022.1"/>
    <property type="molecule type" value="Genomic_DNA"/>
</dbReference>
<evidence type="ECO:0000313" key="2">
    <source>
        <dbReference type="Proteomes" id="UP001437256"/>
    </source>
</evidence>
<proteinExistence type="predicted"/>
<comment type="caution">
    <text evidence="1">The sequence shown here is derived from an EMBL/GenBank/DDBJ whole genome shotgun (WGS) entry which is preliminary data.</text>
</comment>
<gene>
    <name evidence="1" type="ORF">AAF712_004925</name>
</gene>
<sequence length="323" mass="36138">MMAIRSLTTQKFVQYANTLVEFLQSHAQTRDPSTLRDLANHIYKNHHINVQSDAKSFLTTFPDGGRPVTLDEDDEVWYDVKKRVSKSLANLVRRFHKDKVLPEGAFEEPNLLVLDQETLSAPLILIYRIVTAISLLPSPLDIPLEHQVYNCCVVLKEVIDAVPVAYWDLEDVQDNISACYVHKPRRGRLWEQAASMAALTCSPLSGLSAFRFEDGQTLTVGTVKKCCPACSLLCTTLEREFGVKIKIAPGHDNWSPWWAPDGIPDSVLEKMKETLIALFRKLFRSAEDSEGSEGDSPVSPVVETDLDVRLAGIDLDVLPHPAE</sequence>
<accession>A0ABR3A653</accession>
<protein>
    <submittedName>
        <fullName evidence="1">Uncharacterized protein</fullName>
    </submittedName>
</protein>
<reference evidence="1 2" key="1">
    <citation type="submission" date="2024-05" db="EMBL/GenBank/DDBJ databases">
        <title>A draft genome resource for the thread blight pathogen Marasmius tenuissimus strain MS-2.</title>
        <authorList>
            <person name="Yulfo-Soto G.E."/>
            <person name="Baruah I.K."/>
            <person name="Amoako-Attah I."/>
            <person name="Bukari Y."/>
            <person name="Meinhardt L.W."/>
            <person name="Bailey B.A."/>
            <person name="Cohen S.P."/>
        </authorList>
    </citation>
    <scope>NUCLEOTIDE SEQUENCE [LARGE SCALE GENOMIC DNA]</scope>
    <source>
        <strain evidence="1 2">MS-2</strain>
    </source>
</reference>
<evidence type="ECO:0000313" key="1">
    <source>
        <dbReference type="EMBL" id="KAL0068022.1"/>
    </source>
</evidence>